<reference evidence="10 11" key="1">
    <citation type="submission" date="2018-05" db="EMBL/GenBank/DDBJ databases">
        <title>Genomic analysis of Gracilibacillus dipsosauri DD1 reveals novel features of a salt-tolerant amylase.</title>
        <authorList>
            <person name="Deutch C.E."/>
            <person name="Yang S."/>
        </authorList>
    </citation>
    <scope>NUCLEOTIDE SEQUENCE [LARGE SCALE GENOMIC DNA]</scope>
    <source>
        <strain evidence="10 11">DD1</strain>
    </source>
</reference>
<dbReference type="GO" id="GO:0005886">
    <property type="term" value="C:plasma membrane"/>
    <property type="evidence" value="ECO:0007669"/>
    <property type="project" value="UniProtKB-SubCell"/>
</dbReference>
<feature type="domain" description="MacB-like periplasmic core" evidence="9">
    <location>
        <begin position="22"/>
        <end position="231"/>
    </location>
</feature>
<dbReference type="GO" id="GO:0022857">
    <property type="term" value="F:transmembrane transporter activity"/>
    <property type="evidence" value="ECO:0007669"/>
    <property type="project" value="TreeGrafter"/>
</dbReference>
<feature type="transmembrane region" description="Helical" evidence="7">
    <location>
        <begin position="404"/>
        <end position="426"/>
    </location>
</feature>
<dbReference type="Pfam" id="PF12704">
    <property type="entry name" value="MacB_PCD"/>
    <property type="match status" value="1"/>
</dbReference>
<dbReference type="InterPro" id="IPR003838">
    <property type="entry name" value="ABC3_permease_C"/>
</dbReference>
<sequence length="445" mass="49707">MNMKDRWRFVRRNMKRSKSRIFMTVLATAMGVTFLIVLASVGFGLHKSLAKDILESRSVTQLQIGGMEVDGKYQPITDKEIEELEKKDGMKAVTRRINLQQTPLFQLDQYEGSVQTVMAHFPSEIDAGLELSEGRLPEKENEIIVGHDFVKTLVSSEQQETEDMYGEDGMLKKEFQYDGEVIGKELKMTVMQTVDGEQKEHTIPLIITGITEKPARDWMMDQTVFISDSILKEVEAFTKTARGMITQPDMQGIEEPEGYDEVRGYAHNMEEVSDISEQLKDQGYLVYSAADELKSMDVVFTIAKAGLIFIGTIAIIIASIGIYNTMTMAVTERTPDIGIMKALGAHPKKIKQIFLLESGYIGILGAVVGIAVAYLISFLVNLFLPVIVENAFDEQLPEGFQFSAIPWSLIAISVAICLLVTIVSGLKPAKRATKIDVLKAMRREI</sequence>
<keyword evidence="4 7" id="KW-1133">Transmembrane helix</keyword>
<evidence type="ECO:0000256" key="6">
    <source>
        <dbReference type="ARBA" id="ARBA00038076"/>
    </source>
</evidence>
<keyword evidence="3 7" id="KW-0812">Transmembrane</keyword>
<evidence type="ECO:0000313" key="11">
    <source>
        <dbReference type="Proteomes" id="UP000245624"/>
    </source>
</evidence>
<keyword evidence="2" id="KW-1003">Cell membrane</keyword>
<gene>
    <name evidence="10" type="ORF">DLJ74_13205</name>
</gene>
<proteinExistence type="inferred from homology"/>
<organism evidence="10 11">
    <name type="scientific">Gracilibacillus dipsosauri</name>
    <dbReference type="NCBI Taxonomy" id="178340"/>
    <lineage>
        <taxon>Bacteria</taxon>
        <taxon>Bacillati</taxon>
        <taxon>Bacillota</taxon>
        <taxon>Bacilli</taxon>
        <taxon>Bacillales</taxon>
        <taxon>Bacillaceae</taxon>
        <taxon>Gracilibacillus</taxon>
    </lineage>
</organism>
<evidence type="ECO:0000256" key="5">
    <source>
        <dbReference type="ARBA" id="ARBA00023136"/>
    </source>
</evidence>
<name>A0A317KX23_9BACI</name>
<dbReference type="Pfam" id="PF02687">
    <property type="entry name" value="FtsX"/>
    <property type="match status" value="1"/>
</dbReference>
<protein>
    <submittedName>
        <fullName evidence="10">Metabolite permease</fullName>
    </submittedName>
</protein>
<dbReference type="PANTHER" id="PTHR30572">
    <property type="entry name" value="MEMBRANE COMPONENT OF TRANSPORTER-RELATED"/>
    <property type="match status" value="1"/>
</dbReference>
<dbReference type="OrthoDB" id="9770099at2"/>
<feature type="domain" description="ABC3 transporter permease C-terminal" evidence="8">
    <location>
        <begin position="308"/>
        <end position="436"/>
    </location>
</feature>
<evidence type="ECO:0000259" key="9">
    <source>
        <dbReference type="Pfam" id="PF12704"/>
    </source>
</evidence>
<evidence type="ECO:0000256" key="2">
    <source>
        <dbReference type="ARBA" id="ARBA00022475"/>
    </source>
</evidence>
<comment type="similarity">
    <text evidence="6">Belongs to the ABC-4 integral membrane protein family.</text>
</comment>
<dbReference type="EMBL" id="QGTD01000011">
    <property type="protein sequence ID" value="PWU68047.1"/>
    <property type="molecule type" value="Genomic_DNA"/>
</dbReference>
<evidence type="ECO:0000259" key="8">
    <source>
        <dbReference type="Pfam" id="PF02687"/>
    </source>
</evidence>
<dbReference type="AlphaFoldDB" id="A0A317KX23"/>
<keyword evidence="11" id="KW-1185">Reference proteome</keyword>
<dbReference type="PANTHER" id="PTHR30572:SF4">
    <property type="entry name" value="ABC TRANSPORTER PERMEASE YTRF"/>
    <property type="match status" value="1"/>
</dbReference>
<comment type="caution">
    <text evidence="10">The sequence shown here is derived from an EMBL/GenBank/DDBJ whole genome shotgun (WGS) entry which is preliminary data.</text>
</comment>
<evidence type="ECO:0000256" key="1">
    <source>
        <dbReference type="ARBA" id="ARBA00004651"/>
    </source>
</evidence>
<evidence type="ECO:0000256" key="7">
    <source>
        <dbReference type="SAM" id="Phobius"/>
    </source>
</evidence>
<evidence type="ECO:0000256" key="4">
    <source>
        <dbReference type="ARBA" id="ARBA00022989"/>
    </source>
</evidence>
<dbReference type="InterPro" id="IPR050250">
    <property type="entry name" value="Macrolide_Exporter_MacB"/>
</dbReference>
<dbReference type="Proteomes" id="UP000245624">
    <property type="component" value="Unassembled WGS sequence"/>
</dbReference>
<feature type="transmembrane region" description="Helical" evidence="7">
    <location>
        <begin position="359"/>
        <end position="384"/>
    </location>
</feature>
<evidence type="ECO:0000256" key="3">
    <source>
        <dbReference type="ARBA" id="ARBA00022692"/>
    </source>
</evidence>
<keyword evidence="5 7" id="KW-0472">Membrane</keyword>
<feature type="transmembrane region" description="Helical" evidence="7">
    <location>
        <begin position="298"/>
        <end position="323"/>
    </location>
</feature>
<evidence type="ECO:0000313" key="10">
    <source>
        <dbReference type="EMBL" id="PWU68047.1"/>
    </source>
</evidence>
<dbReference type="RefSeq" id="WP_054788954.1">
    <property type="nucleotide sequence ID" value="NZ_QGTD01000011.1"/>
</dbReference>
<dbReference type="InterPro" id="IPR025857">
    <property type="entry name" value="MacB_PCD"/>
</dbReference>
<comment type="subcellular location">
    <subcellularLocation>
        <location evidence="1">Cell membrane</location>
        <topology evidence="1">Multi-pass membrane protein</topology>
    </subcellularLocation>
</comment>
<accession>A0A317KX23</accession>